<feature type="compositionally biased region" description="Basic and acidic residues" evidence="1">
    <location>
        <begin position="123"/>
        <end position="134"/>
    </location>
</feature>
<reference evidence="2" key="3">
    <citation type="submission" date="2023-05" db="EMBL/GenBank/DDBJ databases">
        <authorList>
            <person name="Smith C.H."/>
        </authorList>
    </citation>
    <scope>NUCLEOTIDE SEQUENCE</scope>
    <source>
        <strain evidence="2">CHS0354</strain>
        <tissue evidence="2">Mantle</tissue>
    </source>
</reference>
<sequence>MLAALYLENGWGDLSAVCCGRSVSARAMQPCRERDSNSSFAVSGAKKHGKGAKRRVRRIVYLGGQVTKNRISRERLGIFPRGLRRRVGLGRRRQRGVDRENRSRGGRANPNPSPNPNPSRNPNRRETEKSRERLGIFPRGLRRRVGLEETKATRGRSGKSVQGRPS</sequence>
<gene>
    <name evidence="2" type="ORF">CHS0354_020047</name>
</gene>
<name>A0AAE0VXF3_9BIVA</name>
<protein>
    <submittedName>
        <fullName evidence="2">Uncharacterized protein</fullName>
    </submittedName>
</protein>
<feature type="region of interest" description="Disordered" evidence="1">
    <location>
        <begin position="33"/>
        <end position="53"/>
    </location>
</feature>
<organism evidence="2 3">
    <name type="scientific">Potamilus streckersoni</name>
    <dbReference type="NCBI Taxonomy" id="2493646"/>
    <lineage>
        <taxon>Eukaryota</taxon>
        <taxon>Metazoa</taxon>
        <taxon>Spiralia</taxon>
        <taxon>Lophotrochozoa</taxon>
        <taxon>Mollusca</taxon>
        <taxon>Bivalvia</taxon>
        <taxon>Autobranchia</taxon>
        <taxon>Heteroconchia</taxon>
        <taxon>Palaeoheterodonta</taxon>
        <taxon>Unionida</taxon>
        <taxon>Unionoidea</taxon>
        <taxon>Unionidae</taxon>
        <taxon>Ambleminae</taxon>
        <taxon>Lampsilini</taxon>
        <taxon>Potamilus</taxon>
    </lineage>
</organism>
<dbReference type="AlphaFoldDB" id="A0AAE0VXF3"/>
<dbReference type="EMBL" id="JAEAOA010001223">
    <property type="protein sequence ID" value="KAK3594163.1"/>
    <property type="molecule type" value="Genomic_DNA"/>
</dbReference>
<proteinExistence type="predicted"/>
<keyword evidence="3" id="KW-1185">Reference proteome</keyword>
<reference evidence="2" key="1">
    <citation type="journal article" date="2021" name="Genome Biol. Evol.">
        <title>A High-Quality Reference Genome for a Parasitic Bivalve with Doubly Uniparental Inheritance (Bivalvia: Unionida).</title>
        <authorList>
            <person name="Smith C.H."/>
        </authorList>
    </citation>
    <scope>NUCLEOTIDE SEQUENCE</scope>
    <source>
        <strain evidence="2">CHS0354</strain>
    </source>
</reference>
<evidence type="ECO:0000313" key="2">
    <source>
        <dbReference type="EMBL" id="KAK3594163.1"/>
    </source>
</evidence>
<feature type="region of interest" description="Disordered" evidence="1">
    <location>
        <begin position="82"/>
        <end position="166"/>
    </location>
</feature>
<reference evidence="2" key="2">
    <citation type="journal article" date="2021" name="Genome Biol. Evol.">
        <title>Developing a high-quality reference genome for a parasitic bivalve with doubly uniparental inheritance (Bivalvia: Unionida).</title>
        <authorList>
            <person name="Smith C.H."/>
        </authorList>
    </citation>
    <scope>NUCLEOTIDE SEQUENCE</scope>
    <source>
        <strain evidence="2">CHS0354</strain>
        <tissue evidence="2">Mantle</tissue>
    </source>
</reference>
<evidence type="ECO:0000256" key="1">
    <source>
        <dbReference type="SAM" id="MobiDB-lite"/>
    </source>
</evidence>
<comment type="caution">
    <text evidence="2">The sequence shown here is derived from an EMBL/GenBank/DDBJ whole genome shotgun (WGS) entry which is preliminary data.</text>
</comment>
<accession>A0AAE0VXF3</accession>
<dbReference type="Proteomes" id="UP001195483">
    <property type="component" value="Unassembled WGS sequence"/>
</dbReference>
<feature type="compositionally biased region" description="Basic residues" evidence="1">
    <location>
        <begin position="82"/>
        <end position="94"/>
    </location>
</feature>
<evidence type="ECO:0000313" key="3">
    <source>
        <dbReference type="Proteomes" id="UP001195483"/>
    </source>
</evidence>